<feature type="compositionally biased region" description="Low complexity" evidence="1">
    <location>
        <begin position="353"/>
        <end position="379"/>
    </location>
</feature>
<feature type="compositionally biased region" description="Low complexity" evidence="1">
    <location>
        <begin position="387"/>
        <end position="396"/>
    </location>
</feature>
<dbReference type="GeneID" id="19900182"/>
<dbReference type="RefSeq" id="XP_007778960.1">
    <property type="nucleotide sequence ID" value="XM_007780770.1"/>
</dbReference>
<dbReference type="EMBL" id="JH767564">
    <property type="protein sequence ID" value="EON63643.1"/>
    <property type="molecule type" value="Genomic_DNA"/>
</dbReference>
<feature type="region of interest" description="Disordered" evidence="1">
    <location>
        <begin position="339"/>
        <end position="396"/>
    </location>
</feature>
<evidence type="ECO:0000313" key="2">
    <source>
        <dbReference type="EMBL" id="EON63643.1"/>
    </source>
</evidence>
<dbReference type="Proteomes" id="UP000016924">
    <property type="component" value="Unassembled WGS sequence"/>
</dbReference>
<name>R7YP75_CONA1</name>
<dbReference type="HOGENOM" id="CLU_432765_0_0_1"/>
<gene>
    <name evidence="2" type="ORF">W97_02871</name>
</gene>
<dbReference type="OrthoDB" id="3800972at2759"/>
<feature type="region of interest" description="Disordered" evidence="1">
    <location>
        <begin position="1"/>
        <end position="71"/>
    </location>
</feature>
<dbReference type="eggNOG" id="ENOG502RME5">
    <property type="taxonomic scope" value="Eukaryota"/>
</dbReference>
<dbReference type="AlphaFoldDB" id="R7YP75"/>
<protein>
    <submittedName>
        <fullName evidence="2">Uncharacterized protein</fullName>
    </submittedName>
</protein>
<organism evidence="2 3">
    <name type="scientific">Coniosporium apollinis (strain CBS 100218)</name>
    <name type="common">Rock-inhabiting black yeast</name>
    <dbReference type="NCBI Taxonomy" id="1168221"/>
    <lineage>
        <taxon>Eukaryota</taxon>
        <taxon>Fungi</taxon>
        <taxon>Dikarya</taxon>
        <taxon>Ascomycota</taxon>
        <taxon>Pezizomycotina</taxon>
        <taxon>Dothideomycetes</taxon>
        <taxon>Dothideomycetes incertae sedis</taxon>
        <taxon>Coniosporium</taxon>
    </lineage>
</organism>
<evidence type="ECO:0000256" key="1">
    <source>
        <dbReference type="SAM" id="MobiDB-lite"/>
    </source>
</evidence>
<proteinExistence type="predicted"/>
<sequence>MNLGDAASSQHGVNDSAGEPETLPSAASTAPVAAHHGGDSSQITAAGSGPSVQAGPEASVQVQPNLNGNDPRWRLRQAVHGVFLRVDGANYIDPPTIPAPGQSRLSVEFHRSFFDGHRAATSQRLLATPLTVDGLEWQVIPQGDNGVQFRHCQSCRDQDLDCSHGRPCIPCDTSGRFCSIINLFFDAPTTHFFYANRWMARASASPVPLYVLLDDVFGVQLQENGVPAVDWELMPASHQSIGSVAFHESFDHIFPLGDRFRASNGVQWAVINRRERGVQFRYCSSRDPANMTLDEAAPCARCSINRSYCTVVEVMFDGESDSLFAELVGHQLLSTPHANPYWPYQGPTEDQRPQAAQSQMPAPAAQSSISGQATVVATAPPTPQQPHQPQTTTAVNPPTAAVGQLAAAAGGRQPPPPGPPQAPRQVRVRFITVQGAPSVTCNPVACFLTAMEILIYFPEWLLFDECLIRLINGGWQATEMARAIGWGRGWDARQCRRYRSTIAHRIPKAGARVYQVNNFVLNQHILTPRATDFDPTTWTVAFDGVENNMTDYRLTDVLTGVQNHPTGADAGELSRCLAHQQANPGQVLWLSDIPQLLQANPTWRTNQAALGANPDNAALGRWLVNPGRSTVT</sequence>
<keyword evidence="3" id="KW-1185">Reference proteome</keyword>
<reference evidence="3" key="1">
    <citation type="submission" date="2012-06" db="EMBL/GenBank/DDBJ databases">
        <title>The genome sequence of Coniosporium apollinis CBS 100218.</title>
        <authorList>
            <consortium name="The Broad Institute Genome Sequencing Platform"/>
            <person name="Cuomo C."/>
            <person name="Gorbushina A."/>
            <person name="Noack S."/>
            <person name="Walker B."/>
            <person name="Young S.K."/>
            <person name="Zeng Q."/>
            <person name="Gargeya S."/>
            <person name="Fitzgerald M."/>
            <person name="Haas B."/>
            <person name="Abouelleil A."/>
            <person name="Alvarado L."/>
            <person name="Arachchi H.M."/>
            <person name="Berlin A.M."/>
            <person name="Chapman S.B."/>
            <person name="Goldberg J."/>
            <person name="Griggs A."/>
            <person name="Gujja S."/>
            <person name="Hansen M."/>
            <person name="Howarth C."/>
            <person name="Imamovic A."/>
            <person name="Larimer J."/>
            <person name="McCowan C."/>
            <person name="Montmayeur A."/>
            <person name="Murphy C."/>
            <person name="Neiman D."/>
            <person name="Pearson M."/>
            <person name="Priest M."/>
            <person name="Roberts A."/>
            <person name="Saif S."/>
            <person name="Shea T."/>
            <person name="Sisk P."/>
            <person name="Sykes S."/>
            <person name="Wortman J."/>
            <person name="Nusbaum C."/>
            <person name="Birren B."/>
        </authorList>
    </citation>
    <scope>NUCLEOTIDE SEQUENCE [LARGE SCALE GENOMIC DNA]</scope>
    <source>
        <strain evidence="3">CBS 100218</strain>
    </source>
</reference>
<dbReference type="STRING" id="1168221.R7YP75"/>
<accession>R7YP75</accession>
<evidence type="ECO:0000313" key="3">
    <source>
        <dbReference type="Proteomes" id="UP000016924"/>
    </source>
</evidence>